<organism evidence="1">
    <name type="scientific">bioreactor metagenome</name>
    <dbReference type="NCBI Taxonomy" id="1076179"/>
    <lineage>
        <taxon>unclassified sequences</taxon>
        <taxon>metagenomes</taxon>
        <taxon>ecological metagenomes</taxon>
    </lineage>
</organism>
<sequence>MDLQADAFLVDRRHPVEDDMLEHDPVFADITARPPDQHPAELAVSIRDAGPGDRVALENHLVSVLKDHGRDGAVFADLGRGSHESLIQPFGQERHHRAFAVGAQGARGAHHEADHALRRTDDFEPEHEPDVHHLRQEAVAEILDPDIAGDAGDALVGEGRNDVAQAFAVHDGVAVHGDHDIEFRHQNALVERVLLALVAGQIDGDDFARGVGGGAADPVAGVVLGTVVDGDDLQLFHRIIGVQQTVERFRNMLAFIIGRDDDRTAREPVVGQRRSRLVAERIRHDIEHVQQDQERHGEEAPGHAGIDVAEELGVVTQQRRGQDHRGEEDQQQNCGQRVFRNMCFHTISECVKFQTRKVQKCLFAAII</sequence>
<comment type="caution">
    <text evidence="1">The sequence shown here is derived from an EMBL/GenBank/DDBJ whole genome shotgun (WGS) entry which is preliminary data.</text>
</comment>
<accession>A0A645AYY8</accession>
<evidence type="ECO:0000313" key="1">
    <source>
        <dbReference type="EMBL" id="MPM58402.1"/>
    </source>
</evidence>
<protein>
    <submittedName>
        <fullName evidence="1">Uncharacterized protein</fullName>
    </submittedName>
</protein>
<dbReference type="EMBL" id="VSSQ01016745">
    <property type="protein sequence ID" value="MPM58402.1"/>
    <property type="molecule type" value="Genomic_DNA"/>
</dbReference>
<dbReference type="AlphaFoldDB" id="A0A645AYY8"/>
<gene>
    <name evidence="1" type="ORF">SDC9_105233</name>
</gene>
<reference evidence="1" key="1">
    <citation type="submission" date="2019-08" db="EMBL/GenBank/DDBJ databases">
        <authorList>
            <person name="Kucharzyk K."/>
            <person name="Murdoch R.W."/>
            <person name="Higgins S."/>
            <person name="Loffler F."/>
        </authorList>
    </citation>
    <scope>NUCLEOTIDE SEQUENCE</scope>
</reference>
<name>A0A645AYY8_9ZZZZ</name>
<proteinExistence type="predicted"/>